<reference evidence="3" key="1">
    <citation type="submission" date="2010-08" db="EMBL/GenBank/DDBJ databases">
        <authorList>
            <consortium name="Caenorhabditis japonica Sequencing Consortium"/>
            <person name="Wilson R.K."/>
        </authorList>
    </citation>
    <scope>NUCLEOTIDE SEQUENCE [LARGE SCALE GENOMIC DNA]</scope>
    <source>
        <strain evidence="3">DF5081</strain>
    </source>
</reference>
<evidence type="ECO:0000259" key="1">
    <source>
        <dbReference type="Pfam" id="PF01571"/>
    </source>
</evidence>
<protein>
    <submittedName>
        <fullName evidence="2">GCV_T domain-containing protein</fullName>
    </submittedName>
</protein>
<feature type="domain" description="GCVT N-terminal" evidence="1">
    <location>
        <begin position="1"/>
        <end position="99"/>
    </location>
</feature>
<organism evidence="2 3">
    <name type="scientific">Caenorhabditis japonica</name>
    <dbReference type="NCBI Taxonomy" id="281687"/>
    <lineage>
        <taxon>Eukaryota</taxon>
        <taxon>Metazoa</taxon>
        <taxon>Ecdysozoa</taxon>
        <taxon>Nematoda</taxon>
        <taxon>Chromadorea</taxon>
        <taxon>Rhabditida</taxon>
        <taxon>Rhabditina</taxon>
        <taxon>Rhabditomorpha</taxon>
        <taxon>Rhabditoidea</taxon>
        <taxon>Rhabditidae</taxon>
        <taxon>Peloderinae</taxon>
        <taxon>Caenorhabditis</taxon>
    </lineage>
</organism>
<reference evidence="2" key="2">
    <citation type="submission" date="2022-06" db="UniProtKB">
        <authorList>
            <consortium name="EnsemblMetazoa"/>
        </authorList>
    </citation>
    <scope>IDENTIFICATION</scope>
    <source>
        <strain evidence="2">DF5081</strain>
    </source>
</reference>
<sequence>GEDAVEYLQFLCSANVDEPIGTTVYTGMQHQKGGYVTDCTLSRLGEKKFFMVAPTIQQERVLVWMKKWQAILKSRVHVQDVTGAYTALDLIGPSSRYLMGT</sequence>
<dbReference type="Proteomes" id="UP000005237">
    <property type="component" value="Unassembled WGS sequence"/>
</dbReference>
<dbReference type="InterPro" id="IPR006222">
    <property type="entry name" value="GCVT_N"/>
</dbReference>
<dbReference type="PANTHER" id="PTHR43757:SF15">
    <property type="entry name" value="PYRUVATE DEHYDROGENASE PHOSPHATASE REGULATORY SUBUNIT, MITOCHONDRIAL-LIKE"/>
    <property type="match status" value="1"/>
</dbReference>
<name>A0A8R1E8D6_CAEJA</name>
<dbReference type="PANTHER" id="PTHR43757">
    <property type="entry name" value="AMINOMETHYLTRANSFERASE"/>
    <property type="match status" value="1"/>
</dbReference>
<dbReference type="InterPro" id="IPR027266">
    <property type="entry name" value="TrmE/GcvT-like"/>
</dbReference>
<keyword evidence="3" id="KW-1185">Reference proteome</keyword>
<dbReference type="AlphaFoldDB" id="A0A8R1E8D6"/>
<evidence type="ECO:0000313" key="2">
    <source>
        <dbReference type="EnsemblMetazoa" id="CJA30790a.1"/>
    </source>
</evidence>
<dbReference type="GO" id="GO:0005739">
    <property type="term" value="C:mitochondrion"/>
    <property type="evidence" value="ECO:0007669"/>
    <property type="project" value="TreeGrafter"/>
</dbReference>
<dbReference type="InterPro" id="IPR028896">
    <property type="entry name" value="GcvT/YgfZ/DmdA"/>
</dbReference>
<dbReference type="EnsemblMetazoa" id="CJA30790a.1">
    <property type="protein sequence ID" value="CJA30790a.1"/>
    <property type="gene ID" value="WBGene00206637"/>
</dbReference>
<proteinExistence type="predicted"/>
<dbReference type="Pfam" id="PF01571">
    <property type="entry name" value="GCV_T"/>
    <property type="match status" value="1"/>
</dbReference>
<dbReference type="SUPFAM" id="SSF103025">
    <property type="entry name" value="Folate-binding domain"/>
    <property type="match status" value="1"/>
</dbReference>
<accession>A0A8R1E8D6</accession>
<dbReference type="Gene3D" id="3.30.1360.120">
    <property type="entry name" value="Probable tRNA modification gtpase trme, domain 1"/>
    <property type="match status" value="1"/>
</dbReference>
<evidence type="ECO:0000313" key="3">
    <source>
        <dbReference type="Proteomes" id="UP000005237"/>
    </source>
</evidence>